<dbReference type="InterPro" id="IPR050270">
    <property type="entry name" value="DegV_domain_contain"/>
</dbReference>
<sequence length="288" mass="29956">MATQQRAPQRVAVVTDSTSYLPVALSDALGVRLVALQVQLDGRTGQEGRDVSPADVTAALRNRTAVTTSRPTPAEFLEVYRCALREGAEAVVSVHLSAELSGTCDSARLAAAELDEGVVRVLDSRSTAMALGFAVLAAARAAAAGAGAEAVEQAARAARERTSALFYVDSLEWLHRGGRIGTAAAMLGTALAVKPLLHLADGKIVPLEKVRTASKAIARLVQLTVNHAGSGEVDIAVQHLASPERAADVARQLREALPNLRELHQSEVGAVVGAHVGPGLLGVVVNRL</sequence>
<comment type="caution">
    <text evidence="2">The sequence shown here is derived from an EMBL/GenBank/DDBJ whole genome shotgun (WGS) entry which is preliminary data.</text>
</comment>
<keyword evidence="3" id="KW-1185">Reference proteome</keyword>
<keyword evidence="1" id="KW-0446">Lipid-binding</keyword>
<dbReference type="InterPro" id="IPR043168">
    <property type="entry name" value="DegV_C"/>
</dbReference>
<name>A0ABU2J6Q7_9ACTN</name>
<dbReference type="Pfam" id="PF02645">
    <property type="entry name" value="DegV"/>
    <property type="match status" value="1"/>
</dbReference>
<dbReference type="Proteomes" id="UP001183176">
    <property type="component" value="Unassembled WGS sequence"/>
</dbReference>
<dbReference type="NCBIfam" id="TIGR00762">
    <property type="entry name" value="DegV"/>
    <property type="match status" value="1"/>
</dbReference>
<accession>A0ABU2J6Q7</accession>
<dbReference type="PANTHER" id="PTHR33434">
    <property type="entry name" value="DEGV DOMAIN-CONTAINING PROTEIN DR_1986-RELATED"/>
    <property type="match status" value="1"/>
</dbReference>
<dbReference type="PANTHER" id="PTHR33434:SF2">
    <property type="entry name" value="FATTY ACID-BINDING PROTEIN TM_1468"/>
    <property type="match status" value="1"/>
</dbReference>
<organism evidence="2 3">
    <name type="scientific">Jatrophihabitans lederbergiae</name>
    <dbReference type="NCBI Taxonomy" id="3075547"/>
    <lineage>
        <taxon>Bacteria</taxon>
        <taxon>Bacillati</taxon>
        <taxon>Actinomycetota</taxon>
        <taxon>Actinomycetes</taxon>
        <taxon>Jatrophihabitantales</taxon>
        <taxon>Jatrophihabitantaceae</taxon>
        <taxon>Jatrophihabitans</taxon>
    </lineage>
</organism>
<dbReference type="PROSITE" id="PS51482">
    <property type="entry name" value="DEGV"/>
    <property type="match status" value="1"/>
</dbReference>
<dbReference type="EMBL" id="JAVREH010000003">
    <property type="protein sequence ID" value="MDT0260383.1"/>
    <property type="molecule type" value="Genomic_DNA"/>
</dbReference>
<dbReference type="InterPro" id="IPR003797">
    <property type="entry name" value="DegV"/>
</dbReference>
<gene>
    <name evidence="2" type="ORF">RM423_03135</name>
</gene>
<evidence type="ECO:0000313" key="3">
    <source>
        <dbReference type="Proteomes" id="UP001183176"/>
    </source>
</evidence>
<proteinExistence type="predicted"/>
<dbReference type="Gene3D" id="3.30.1180.10">
    <property type="match status" value="1"/>
</dbReference>
<dbReference type="RefSeq" id="WP_311421538.1">
    <property type="nucleotide sequence ID" value="NZ_JAVREH010000003.1"/>
</dbReference>
<evidence type="ECO:0000313" key="2">
    <source>
        <dbReference type="EMBL" id="MDT0260383.1"/>
    </source>
</evidence>
<protein>
    <submittedName>
        <fullName evidence="2">DegV family protein</fullName>
    </submittedName>
</protein>
<dbReference type="Gene3D" id="3.40.50.10170">
    <property type="match status" value="1"/>
</dbReference>
<dbReference type="SUPFAM" id="SSF82549">
    <property type="entry name" value="DAK1/DegV-like"/>
    <property type="match status" value="1"/>
</dbReference>
<reference evidence="3" key="1">
    <citation type="submission" date="2023-07" db="EMBL/GenBank/DDBJ databases">
        <title>30 novel species of actinomycetes from the DSMZ collection.</title>
        <authorList>
            <person name="Nouioui I."/>
        </authorList>
    </citation>
    <scope>NUCLEOTIDE SEQUENCE [LARGE SCALE GENOMIC DNA]</scope>
    <source>
        <strain evidence="3">DSM 44399</strain>
    </source>
</reference>
<evidence type="ECO:0000256" key="1">
    <source>
        <dbReference type="ARBA" id="ARBA00023121"/>
    </source>
</evidence>